<evidence type="ECO:0000256" key="11">
    <source>
        <dbReference type="ARBA" id="ARBA00023136"/>
    </source>
</evidence>
<evidence type="ECO:0000256" key="5">
    <source>
        <dbReference type="ARBA" id="ARBA00022597"/>
    </source>
</evidence>
<dbReference type="InterPro" id="IPR049712">
    <property type="entry name" value="Poly_export"/>
</dbReference>
<sequence>MHNLSRVLPWRRNWWLLVIASVLTFFFAGHSSAETADARRDYVLGAGDVVRINVYQNQDLTLETRVSESGTISYPLLGTVQLGGLSIPEAEKVVANGLLKGNFLRQPQVSILLLQIRGSQVSVLGAVNRPGRFPLEVGSVRVSEMLAVAGGITTGGSDVVILNGVRNGKLIRQQINIATLFTDGSGADPLVQNGDTLYVDRMPVVYIYGEVQRPGVMRLERGMTVIQALAIGGGTTQRGTIKGLKVHRRTGAGSAVLELEPAMTEELKDGDVIYVRESLF</sequence>
<dbReference type="PANTHER" id="PTHR33619:SF3">
    <property type="entry name" value="POLYSACCHARIDE EXPORT PROTEIN GFCE-RELATED"/>
    <property type="match status" value="1"/>
</dbReference>
<accession>A0ABM7YKI4</accession>
<dbReference type="Pfam" id="PF22461">
    <property type="entry name" value="SLBB_2"/>
    <property type="match status" value="1"/>
</dbReference>
<gene>
    <name evidence="18" type="ORF">CATMQ487_18990</name>
</gene>
<keyword evidence="5" id="KW-0762">Sugar transport</keyword>
<evidence type="ECO:0000313" key="19">
    <source>
        <dbReference type="Proteomes" id="UP001057498"/>
    </source>
</evidence>
<evidence type="ECO:0000256" key="14">
    <source>
        <dbReference type="ARBA" id="ARBA00023288"/>
    </source>
</evidence>
<dbReference type="InterPro" id="IPR017478">
    <property type="entry name" value="Polysacc_export_EpsE"/>
</dbReference>
<organism evidence="18 19">
    <name type="scientific">Sphaerotilus microaerophilus</name>
    <dbReference type="NCBI Taxonomy" id="2914710"/>
    <lineage>
        <taxon>Bacteria</taxon>
        <taxon>Pseudomonadati</taxon>
        <taxon>Pseudomonadota</taxon>
        <taxon>Betaproteobacteria</taxon>
        <taxon>Burkholderiales</taxon>
        <taxon>Sphaerotilaceae</taxon>
        <taxon>Sphaerotilus</taxon>
    </lineage>
</organism>
<keyword evidence="4" id="KW-1134">Transmembrane beta strand</keyword>
<keyword evidence="3" id="KW-0813">Transport</keyword>
<reference evidence="18" key="1">
    <citation type="submission" date="2022-04" db="EMBL/GenBank/DDBJ databases">
        <title>Whole genome sequence of Sphaerotilus sp. FB-5.</title>
        <authorList>
            <person name="Takeda M."/>
            <person name="Narihara S."/>
            <person name="Akimoto M."/>
            <person name="Akimoto R."/>
            <person name="Nishiyashiki S."/>
            <person name="Murakami T."/>
        </authorList>
    </citation>
    <scope>NUCLEOTIDE SEQUENCE</scope>
    <source>
        <strain evidence="18">FB-5</strain>
    </source>
</reference>
<dbReference type="InterPro" id="IPR003715">
    <property type="entry name" value="Poly_export_N"/>
</dbReference>
<dbReference type="Gene3D" id="3.30.1950.10">
    <property type="entry name" value="wza like domain"/>
    <property type="match status" value="1"/>
</dbReference>
<protein>
    <submittedName>
        <fullName evidence="18">Polysaccharide export protein</fullName>
    </submittedName>
</protein>
<feature type="domain" description="Polysaccharide export protein N-terminal" evidence="15">
    <location>
        <begin position="38"/>
        <end position="112"/>
    </location>
</feature>
<evidence type="ECO:0000256" key="12">
    <source>
        <dbReference type="ARBA" id="ARBA00023139"/>
    </source>
</evidence>
<evidence type="ECO:0000256" key="6">
    <source>
        <dbReference type="ARBA" id="ARBA00022692"/>
    </source>
</evidence>
<evidence type="ECO:0000256" key="2">
    <source>
        <dbReference type="ARBA" id="ARBA00009450"/>
    </source>
</evidence>
<comment type="similarity">
    <text evidence="2">Belongs to the BexD/CtrA/VexA family.</text>
</comment>
<name>A0ABM7YKI4_9BURK</name>
<dbReference type="Gene3D" id="3.10.560.10">
    <property type="entry name" value="Outer membrane lipoprotein wza domain like"/>
    <property type="match status" value="2"/>
</dbReference>
<dbReference type="RefSeq" id="WP_251973011.1">
    <property type="nucleotide sequence ID" value="NZ_AP025730.1"/>
</dbReference>
<feature type="domain" description="SLBB" evidence="17">
    <location>
        <begin position="120"/>
        <end position="199"/>
    </location>
</feature>
<evidence type="ECO:0000256" key="4">
    <source>
        <dbReference type="ARBA" id="ARBA00022452"/>
    </source>
</evidence>
<keyword evidence="9" id="KW-0406">Ion transport</keyword>
<keyword evidence="7" id="KW-0732">Signal</keyword>
<keyword evidence="10" id="KW-0626">Porin</keyword>
<evidence type="ECO:0000259" key="17">
    <source>
        <dbReference type="Pfam" id="PF22461"/>
    </source>
</evidence>
<keyword evidence="6" id="KW-0812">Transmembrane</keyword>
<dbReference type="InterPro" id="IPR019554">
    <property type="entry name" value="Soluble_ligand-bd"/>
</dbReference>
<evidence type="ECO:0000256" key="13">
    <source>
        <dbReference type="ARBA" id="ARBA00023237"/>
    </source>
</evidence>
<dbReference type="Pfam" id="PF02563">
    <property type="entry name" value="Poly_export"/>
    <property type="match status" value="1"/>
</dbReference>
<dbReference type="Proteomes" id="UP001057498">
    <property type="component" value="Chromosome"/>
</dbReference>
<evidence type="ECO:0000259" key="16">
    <source>
        <dbReference type="Pfam" id="PF10531"/>
    </source>
</evidence>
<dbReference type="Pfam" id="PF10531">
    <property type="entry name" value="SLBB"/>
    <property type="match status" value="1"/>
</dbReference>
<keyword evidence="14" id="KW-0449">Lipoprotein</keyword>
<evidence type="ECO:0000256" key="9">
    <source>
        <dbReference type="ARBA" id="ARBA00023065"/>
    </source>
</evidence>
<evidence type="ECO:0000256" key="8">
    <source>
        <dbReference type="ARBA" id="ARBA00023047"/>
    </source>
</evidence>
<dbReference type="PANTHER" id="PTHR33619">
    <property type="entry name" value="POLYSACCHARIDE EXPORT PROTEIN GFCE-RELATED"/>
    <property type="match status" value="1"/>
</dbReference>
<comment type="subcellular location">
    <subcellularLocation>
        <location evidence="1">Cell outer membrane</location>
        <topology evidence="1">Multi-pass membrane protein</topology>
    </subcellularLocation>
</comment>
<keyword evidence="13" id="KW-0998">Cell outer membrane</keyword>
<keyword evidence="19" id="KW-1185">Reference proteome</keyword>
<evidence type="ECO:0000256" key="7">
    <source>
        <dbReference type="ARBA" id="ARBA00022729"/>
    </source>
</evidence>
<dbReference type="InterPro" id="IPR054765">
    <property type="entry name" value="SLBB_dom"/>
</dbReference>
<evidence type="ECO:0000256" key="1">
    <source>
        <dbReference type="ARBA" id="ARBA00004571"/>
    </source>
</evidence>
<evidence type="ECO:0000256" key="3">
    <source>
        <dbReference type="ARBA" id="ARBA00022448"/>
    </source>
</evidence>
<keyword evidence="12" id="KW-0564">Palmitate</keyword>
<dbReference type="NCBIfam" id="TIGR03028">
    <property type="entry name" value="EpsE"/>
    <property type="match status" value="1"/>
</dbReference>
<feature type="domain" description="Soluble ligand binding" evidence="16">
    <location>
        <begin position="204"/>
        <end position="251"/>
    </location>
</feature>
<proteinExistence type="inferred from homology"/>
<dbReference type="EMBL" id="AP025730">
    <property type="protein sequence ID" value="BDI04929.1"/>
    <property type="molecule type" value="Genomic_DNA"/>
</dbReference>
<evidence type="ECO:0000259" key="15">
    <source>
        <dbReference type="Pfam" id="PF02563"/>
    </source>
</evidence>
<keyword evidence="11" id="KW-0472">Membrane</keyword>
<evidence type="ECO:0000256" key="10">
    <source>
        <dbReference type="ARBA" id="ARBA00023114"/>
    </source>
</evidence>
<evidence type="ECO:0000313" key="18">
    <source>
        <dbReference type="EMBL" id="BDI04929.1"/>
    </source>
</evidence>
<keyword evidence="8" id="KW-0625">Polysaccharide transport</keyword>